<organism evidence="1 3">
    <name type="scientific">Didymodactylos carnosus</name>
    <dbReference type="NCBI Taxonomy" id="1234261"/>
    <lineage>
        <taxon>Eukaryota</taxon>
        <taxon>Metazoa</taxon>
        <taxon>Spiralia</taxon>
        <taxon>Gnathifera</taxon>
        <taxon>Rotifera</taxon>
        <taxon>Eurotatoria</taxon>
        <taxon>Bdelloidea</taxon>
        <taxon>Philodinida</taxon>
        <taxon>Philodinidae</taxon>
        <taxon>Didymodactylos</taxon>
    </lineage>
</organism>
<gene>
    <name evidence="1" type="ORF">GPM918_LOCUS45490</name>
    <name evidence="2" type="ORF">SRO942_LOCUS48031</name>
</gene>
<feature type="non-terminal residue" evidence="1">
    <location>
        <position position="1"/>
    </location>
</feature>
<dbReference type="AlphaFoldDB" id="A0A816EJJ3"/>
<sequence length="96" mass="10740">VVIENRMKDLKVRTVESGLGGADCLLCASRRADWKDVSKIEDPAYFAINRTAEKTLDIYKTLLRANGELEKTNEGTFPGAPLRFRSFMHHSIGGLE</sequence>
<accession>A0A816EJJ3</accession>
<comment type="caution">
    <text evidence="1">The sequence shown here is derived from an EMBL/GenBank/DDBJ whole genome shotgun (WGS) entry which is preliminary data.</text>
</comment>
<dbReference type="Proteomes" id="UP000681722">
    <property type="component" value="Unassembled WGS sequence"/>
</dbReference>
<dbReference type="EMBL" id="CAJOBC010121877">
    <property type="protein sequence ID" value="CAF4578022.1"/>
    <property type="molecule type" value="Genomic_DNA"/>
</dbReference>
<proteinExistence type="predicted"/>
<dbReference type="OrthoDB" id="8193306at2759"/>
<evidence type="ECO:0000313" key="2">
    <source>
        <dbReference type="EMBL" id="CAF4578022.1"/>
    </source>
</evidence>
<keyword evidence="3" id="KW-1185">Reference proteome</keyword>
<name>A0A816EJJ3_9BILA</name>
<evidence type="ECO:0000313" key="1">
    <source>
        <dbReference type="EMBL" id="CAF1650504.1"/>
    </source>
</evidence>
<reference evidence="1" key="1">
    <citation type="submission" date="2021-02" db="EMBL/GenBank/DDBJ databases">
        <authorList>
            <person name="Nowell W R."/>
        </authorList>
    </citation>
    <scope>NUCLEOTIDE SEQUENCE</scope>
</reference>
<dbReference type="EMBL" id="CAJNOQ010051256">
    <property type="protein sequence ID" value="CAF1650504.1"/>
    <property type="molecule type" value="Genomic_DNA"/>
</dbReference>
<dbReference type="Proteomes" id="UP000663829">
    <property type="component" value="Unassembled WGS sequence"/>
</dbReference>
<protein>
    <submittedName>
        <fullName evidence="1">Uncharacterized protein</fullName>
    </submittedName>
</protein>
<evidence type="ECO:0000313" key="3">
    <source>
        <dbReference type="Proteomes" id="UP000663829"/>
    </source>
</evidence>